<dbReference type="SUPFAM" id="SSF46894">
    <property type="entry name" value="C-terminal effector domain of the bipartite response regulators"/>
    <property type="match status" value="1"/>
</dbReference>
<keyword evidence="4" id="KW-0804">Transcription</keyword>
<dbReference type="AlphaFoldDB" id="A0A5C1AMZ9"/>
<dbReference type="SUPFAM" id="SSF88946">
    <property type="entry name" value="Sigma2 domain of RNA polymerase sigma factors"/>
    <property type="match status" value="1"/>
</dbReference>
<evidence type="ECO:0000313" key="7">
    <source>
        <dbReference type="EMBL" id="QEL19517.1"/>
    </source>
</evidence>
<dbReference type="Gene3D" id="1.10.10.10">
    <property type="entry name" value="Winged helix-like DNA-binding domain superfamily/Winged helix DNA-binding domain"/>
    <property type="match status" value="1"/>
</dbReference>
<dbReference type="Gene3D" id="1.10.1740.10">
    <property type="match status" value="1"/>
</dbReference>
<evidence type="ECO:0000256" key="4">
    <source>
        <dbReference type="ARBA" id="ARBA00023163"/>
    </source>
</evidence>
<dbReference type="KEGG" id="lrs:PX52LOC_06592"/>
<dbReference type="InterPro" id="IPR036388">
    <property type="entry name" value="WH-like_DNA-bd_sf"/>
</dbReference>
<evidence type="ECO:0000256" key="1">
    <source>
        <dbReference type="ARBA" id="ARBA00023015"/>
    </source>
</evidence>
<evidence type="ECO:0000259" key="6">
    <source>
        <dbReference type="Pfam" id="PF07638"/>
    </source>
</evidence>
<dbReference type="Proteomes" id="UP000324974">
    <property type="component" value="Chromosome"/>
</dbReference>
<reference evidence="8" key="1">
    <citation type="submission" date="2019-08" db="EMBL/GenBank/DDBJ databases">
        <title>Limnoglobus roseus gen. nov., sp. nov., a novel freshwater planctomycete with a giant genome from the family Gemmataceae.</title>
        <authorList>
            <person name="Kulichevskaya I.S."/>
            <person name="Naumoff D.G."/>
            <person name="Miroshnikov K."/>
            <person name="Ivanova A."/>
            <person name="Philippov D.A."/>
            <person name="Hakobyan A."/>
            <person name="Rijpstra I.C."/>
            <person name="Sinninghe Damste J.S."/>
            <person name="Liesack W."/>
            <person name="Dedysh S.N."/>
        </authorList>
    </citation>
    <scope>NUCLEOTIDE SEQUENCE [LARGE SCALE GENOMIC DNA]</scope>
    <source>
        <strain evidence="8">PX52</strain>
    </source>
</reference>
<feature type="region of interest" description="Disordered" evidence="5">
    <location>
        <begin position="1"/>
        <end position="20"/>
    </location>
</feature>
<evidence type="ECO:0000313" key="8">
    <source>
        <dbReference type="Proteomes" id="UP000324974"/>
    </source>
</evidence>
<dbReference type="InterPro" id="IPR014284">
    <property type="entry name" value="RNA_pol_sigma-70_dom"/>
</dbReference>
<dbReference type="PANTHER" id="PTHR43133:SF8">
    <property type="entry name" value="RNA POLYMERASE SIGMA FACTOR HI_1459-RELATED"/>
    <property type="match status" value="1"/>
</dbReference>
<dbReference type="RefSeq" id="WP_168219336.1">
    <property type="nucleotide sequence ID" value="NZ_CP042425.1"/>
</dbReference>
<keyword evidence="2" id="KW-0731">Sigma factor</keyword>
<keyword evidence="1" id="KW-0805">Transcription regulation</keyword>
<organism evidence="7 8">
    <name type="scientific">Limnoglobus roseus</name>
    <dbReference type="NCBI Taxonomy" id="2598579"/>
    <lineage>
        <taxon>Bacteria</taxon>
        <taxon>Pseudomonadati</taxon>
        <taxon>Planctomycetota</taxon>
        <taxon>Planctomycetia</taxon>
        <taxon>Gemmatales</taxon>
        <taxon>Gemmataceae</taxon>
        <taxon>Limnoglobus</taxon>
    </lineage>
</organism>
<evidence type="ECO:0000256" key="3">
    <source>
        <dbReference type="ARBA" id="ARBA00023125"/>
    </source>
</evidence>
<feature type="domain" description="RNA polymerase sigma-70 ECF-like HTH" evidence="6">
    <location>
        <begin position="21"/>
        <end position="187"/>
    </location>
</feature>
<dbReference type="EMBL" id="CP042425">
    <property type="protein sequence ID" value="QEL19517.1"/>
    <property type="molecule type" value="Genomic_DNA"/>
</dbReference>
<dbReference type="NCBIfam" id="TIGR02937">
    <property type="entry name" value="sigma70-ECF"/>
    <property type="match status" value="1"/>
</dbReference>
<dbReference type="InterPro" id="IPR039425">
    <property type="entry name" value="RNA_pol_sigma-70-like"/>
</dbReference>
<dbReference type="InterPro" id="IPR013325">
    <property type="entry name" value="RNA_pol_sigma_r2"/>
</dbReference>
<name>A0A5C1AMZ9_9BACT</name>
<evidence type="ECO:0000256" key="2">
    <source>
        <dbReference type="ARBA" id="ARBA00023082"/>
    </source>
</evidence>
<keyword evidence="8" id="KW-1185">Reference proteome</keyword>
<evidence type="ECO:0000256" key="5">
    <source>
        <dbReference type="SAM" id="MobiDB-lite"/>
    </source>
</evidence>
<feature type="compositionally biased region" description="Basic and acidic residues" evidence="5">
    <location>
        <begin position="1"/>
        <end position="13"/>
    </location>
</feature>
<protein>
    <submittedName>
        <fullName evidence="7">Sigma-70 family RNA polymerase sigma factor</fullName>
    </submittedName>
</protein>
<keyword evidence="3" id="KW-0238">DNA-binding</keyword>
<dbReference type="PANTHER" id="PTHR43133">
    <property type="entry name" value="RNA POLYMERASE ECF-TYPE SIGMA FACTO"/>
    <property type="match status" value="1"/>
</dbReference>
<dbReference type="GO" id="GO:0006352">
    <property type="term" value="P:DNA-templated transcription initiation"/>
    <property type="evidence" value="ECO:0007669"/>
    <property type="project" value="InterPro"/>
</dbReference>
<proteinExistence type="predicted"/>
<dbReference type="InterPro" id="IPR016032">
    <property type="entry name" value="Sig_transdc_resp-reg_C-effctor"/>
</dbReference>
<dbReference type="Pfam" id="PF07638">
    <property type="entry name" value="Sigma70_ECF"/>
    <property type="match status" value="1"/>
</dbReference>
<accession>A0A5C1AMZ9</accession>
<dbReference type="GO" id="GO:0003677">
    <property type="term" value="F:DNA binding"/>
    <property type="evidence" value="ECO:0007669"/>
    <property type="project" value="UniProtKB-KW"/>
</dbReference>
<sequence>MESLTDRPPHDRAVGPSDDGLLDLIQHGDRGAAGELYQRYADRLREIVGRRHPDRLSDADDVLQSAFRTFLAGADQGHYHVPDGSDLWALLVTVVLNKLRSHARKAVAAKRVLPRANTSAASNSATASADPALAATVRDVIEYLPPPEREVVELRLAAYSVPEIAQKLGRSRRTVERNLQSSRDRLTQLGVGYD</sequence>
<dbReference type="GO" id="GO:0016987">
    <property type="term" value="F:sigma factor activity"/>
    <property type="evidence" value="ECO:0007669"/>
    <property type="project" value="UniProtKB-KW"/>
</dbReference>
<dbReference type="InterPro" id="IPR053812">
    <property type="entry name" value="HTH_Sigma70_ECF-like"/>
</dbReference>
<gene>
    <name evidence="7" type="ORF">PX52LOC_06592</name>
</gene>